<reference evidence="1" key="1">
    <citation type="submission" date="2021-01" db="EMBL/GenBank/DDBJ databases">
        <title>Chromosome-level genome assembly of a human fungal pathogen reveals clustering of transcriptionally co-regulated genes.</title>
        <authorList>
            <person name="Voorhies M."/>
            <person name="Cohen S."/>
            <person name="Shea T.P."/>
            <person name="Petrus S."/>
            <person name="Munoz J.F."/>
            <person name="Poplawski S."/>
            <person name="Goldman W.E."/>
            <person name="Michael T."/>
            <person name="Cuomo C.A."/>
            <person name="Sil A."/>
            <person name="Beyhan S."/>
        </authorList>
    </citation>
    <scope>NUCLEOTIDE SEQUENCE</scope>
    <source>
        <strain evidence="1">H88</strain>
    </source>
</reference>
<evidence type="ECO:0000313" key="2">
    <source>
        <dbReference type="Proteomes" id="UP000663419"/>
    </source>
</evidence>
<dbReference type="EMBL" id="CP069107">
    <property type="protein sequence ID" value="QSS57937.1"/>
    <property type="molecule type" value="Genomic_DNA"/>
</dbReference>
<name>A0A8A1M168_AJEC8</name>
<organism evidence="1 2">
    <name type="scientific">Ajellomyces capsulatus (strain H88)</name>
    <name type="common">Darling's disease fungus</name>
    <name type="synonym">Histoplasma capsulatum</name>
    <dbReference type="NCBI Taxonomy" id="544711"/>
    <lineage>
        <taxon>Eukaryota</taxon>
        <taxon>Fungi</taxon>
        <taxon>Dikarya</taxon>
        <taxon>Ascomycota</taxon>
        <taxon>Pezizomycotina</taxon>
        <taxon>Eurotiomycetes</taxon>
        <taxon>Eurotiomycetidae</taxon>
        <taxon>Onygenales</taxon>
        <taxon>Ajellomycetaceae</taxon>
        <taxon>Histoplasma</taxon>
    </lineage>
</organism>
<dbReference type="AlphaFoldDB" id="A0A8A1M168"/>
<gene>
    <name evidence="1" type="ORF">I7I53_12275</name>
</gene>
<sequence length="113" mass="12928">MLQSQGRAMVGNIPFQLPYIYRDRDIYIFKDDEVRINQVNNSTSYLFHSPSASRTGQRRERRCQTASRLDLVIQECERCADATCAIPKYGVLSVMRWATLSDQGGGVVYCIRT</sequence>
<accession>A0A8A1M168</accession>
<protein>
    <submittedName>
        <fullName evidence="1">Uncharacterized protein</fullName>
    </submittedName>
</protein>
<dbReference type="Proteomes" id="UP000663419">
    <property type="component" value="Chromosome 6"/>
</dbReference>
<dbReference type="VEuPathDB" id="FungiDB:I7I53_12275"/>
<proteinExistence type="predicted"/>
<evidence type="ECO:0000313" key="1">
    <source>
        <dbReference type="EMBL" id="QSS57937.1"/>
    </source>
</evidence>